<reference evidence="3" key="1">
    <citation type="journal article" date="2019" name="Sci. Rep.">
        <title>Draft genome of Tanacetum cinerariifolium, the natural source of mosquito coil.</title>
        <authorList>
            <person name="Yamashiro T."/>
            <person name="Shiraishi A."/>
            <person name="Satake H."/>
            <person name="Nakayama K."/>
        </authorList>
    </citation>
    <scope>NUCLEOTIDE SEQUENCE</scope>
</reference>
<accession>A0A6L2NMR9</accession>
<evidence type="ECO:0000313" key="3">
    <source>
        <dbReference type="EMBL" id="GEU86927.1"/>
    </source>
</evidence>
<feature type="compositionally biased region" description="Basic and acidic residues" evidence="2">
    <location>
        <begin position="50"/>
        <end position="71"/>
    </location>
</feature>
<gene>
    <name evidence="3" type="ORF">Tci_058905</name>
</gene>
<dbReference type="AlphaFoldDB" id="A0A6L2NMR9"/>
<feature type="compositionally biased region" description="Polar residues" evidence="2">
    <location>
        <begin position="216"/>
        <end position="227"/>
    </location>
</feature>
<name>A0A6L2NMR9_TANCI</name>
<keyword evidence="1" id="KW-0175">Coiled coil</keyword>
<protein>
    <submittedName>
        <fullName evidence="3">Uncharacterized protein</fullName>
    </submittedName>
</protein>
<evidence type="ECO:0000256" key="2">
    <source>
        <dbReference type="SAM" id="MobiDB-lite"/>
    </source>
</evidence>
<feature type="region of interest" description="Disordered" evidence="2">
    <location>
        <begin position="48"/>
        <end position="72"/>
    </location>
</feature>
<feature type="region of interest" description="Disordered" evidence="2">
    <location>
        <begin position="204"/>
        <end position="227"/>
    </location>
</feature>
<proteinExistence type="predicted"/>
<feature type="coiled-coil region" evidence="1">
    <location>
        <begin position="126"/>
        <end position="174"/>
    </location>
</feature>
<comment type="caution">
    <text evidence="3">The sequence shown here is derived from an EMBL/GenBank/DDBJ whole genome shotgun (WGS) entry which is preliminary data.</text>
</comment>
<sequence>MESLRESILERAKHKREKVKRVHDIMMQSKERKDNLSNAVDADLVVTESNETKSERHVLSTRSKNDTHTTDADINFVNDKQPMVEVDRNTTPESTDMSHKEGKIDQNANAKKYGQNGQILNETSNEANIKREINVLETRNIDLERSVARLLAENEKLNKENEHLKQTYKDLSDSIKKTSVQTKDHVDSLIVQPNFTPPYLPKVRESALAKPHHVNAPSSSRNSQKES</sequence>
<evidence type="ECO:0000256" key="1">
    <source>
        <dbReference type="SAM" id="Coils"/>
    </source>
</evidence>
<dbReference type="EMBL" id="BKCJ010009430">
    <property type="protein sequence ID" value="GEU86927.1"/>
    <property type="molecule type" value="Genomic_DNA"/>
</dbReference>
<organism evidence="3">
    <name type="scientific">Tanacetum cinerariifolium</name>
    <name type="common">Dalmatian daisy</name>
    <name type="synonym">Chrysanthemum cinerariifolium</name>
    <dbReference type="NCBI Taxonomy" id="118510"/>
    <lineage>
        <taxon>Eukaryota</taxon>
        <taxon>Viridiplantae</taxon>
        <taxon>Streptophyta</taxon>
        <taxon>Embryophyta</taxon>
        <taxon>Tracheophyta</taxon>
        <taxon>Spermatophyta</taxon>
        <taxon>Magnoliopsida</taxon>
        <taxon>eudicotyledons</taxon>
        <taxon>Gunneridae</taxon>
        <taxon>Pentapetalae</taxon>
        <taxon>asterids</taxon>
        <taxon>campanulids</taxon>
        <taxon>Asterales</taxon>
        <taxon>Asteraceae</taxon>
        <taxon>Asteroideae</taxon>
        <taxon>Anthemideae</taxon>
        <taxon>Anthemidinae</taxon>
        <taxon>Tanacetum</taxon>
    </lineage>
</organism>